<sequence length="210" mass="24591">MELEELKKSWQTLDNRLQKQNITTEERVEALIESYRRKTTRRLGNIQSLLRASLAIGIVLLGIIGIVAVLLPTWYDNEETLLKLQVVLAFIAFTLVAGGCWDWWTYRYIRQIRVDLLPIAEVSRRIVRLRLWTRQEAAAISLWVLLFGGIYYWGMEFYRLSAHVQAVILGVFVLFEAAIIYLLYQKLIYKNLNQIKKDIEDLKDVCTESH</sequence>
<feature type="transmembrane region" description="Helical" evidence="1">
    <location>
        <begin position="137"/>
        <end position="154"/>
    </location>
</feature>
<name>A0ABS2DWC1_9BACT</name>
<evidence type="ECO:0000313" key="2">
    <source>
        <dbReference type="EMBL" id="MBM6733738.1"/>
    </source>
</evidence>
<gene>
    <name evidence="2" type="ORF">H7U35_00650</name>
</gene>
<evidence type="ECO:0000256" key="1">
    <source>
        <dbReference type="SAM" id="Phobius"/>
    </source>
</evidence>
<protein>
    <recommendedName>
        <fullName evidence="4">DUF2157 domain-containing protein</fullName>
    </recommendedName>
</protein>
<dbReference type="EMBL" id="JACLYZ010000001">
    <property type="protein sequence ID" value="MBM6733738.1"/>
    <property type="molecule type" value="Genomic_DNA"/>
</dbReference>
<keyword evidence="1" id="KW-1133">Transmembrane helix</keyword>
<dbReference type="RefSeq" id="WP_205094197.1">
    <property type="nucleotide sequence ID" value="NZ_JACLYZ010000001.1"/>
</dbReference>
<keyword evidence="1" id="KW-0472">Membrane</keyword>
<evidence type="ECO:0008006" key="4">
    <source>
        <dbReference type="Google" id="ProtNLM"/>
    </source>
</evidence>
<accession>A0ABS2DWC1</accession>
<organism evidence="2 3">
    <name type="scientific">Mediterranea massiliensis</name>
    <dbReference type="NCBI Taxonomy" id="1841865"/>
    <lineage>
        <taxon>Bacteria</taxon>
        <taxon>Pseudomonadati</taxon>
        <taxon>Bacteroidota</taxon>
        <taxon>Bacteroidia</taxon>
        <taxon>Bacteroidales</taxon>
        <taxon>Bacteroidaceae</taxon>
        <taxon>Mediterranea</taxon>
    </lineage>
</organism>
<feature type="transmembrane region" description="Helical" evidence="1">
    <location>
        <begin position="81"/>
        <end position="104"/>
    </location>
</feature>
<reference evidence="2 3" key="1">
    <citation type="journal article" date="2021" name="Sci. Rep.">
        <title>The distribution of antibiotic resistance genes in chicken gut microbiota commensals.</title>
        <authorList>
            <person name="Juricova H."/>
            <person name="Matiasovicova J."/>
            <person name="Kubasova T."/>
            <person name="Cejkova D."/>
            <person name="Rychlik I."/>
        </authorList>
    </citation>
    <scope>NUCLEOTIDE SEQUENCE [LARGE SCALE GENOMIC DNA]</scope>
    <source>
        <strain evidence="2 3">An772</strain>
    </source>
</reference>
<comment type="caution">
    <text evidence="2">The sequence shown here is derived from an EMBL/GenBank/DDBJ whole genome shotgun (WGS) entry which is preliminary data.</text>
</comment>
<proteinExistence type="predicted"/>
<keyword evidence="3" id="KW-1185">Reference proteome</keyword>
<evidence type="ECO:0000313" key="3">
    <source>
        <dbReference type="Proteomes" id="UP000766986"/>
    </source>
</evidence>
<dbReference type="Proteomes" id="UP000766986">
    <property type="component" value="Unassembled WGS sequence"/>
</dbReference>
<keyword evidence="1" id="KW-0812">Transmembrane</keyword>
<feature type="transmembrane region" description="Helical" evidence="1">
    <location>
        <begin position="166"/>
        <end position="184"/>
    </location>
</feature>
<feature type="transmembrane region" description="Helical" evidence="1">
    <location>
        <begin position="49"/>
        <end position="75"/>
    </location>
</feature>